<dbReference type="STRING" id="456900.A0A151IQ12"/>
<dbReference type="Proteomes" id="UP000078542">
    <property type="component" value="Unassembled WGS sequence"/>
</dbReference>
<evidence type="ECO:0000256" key="1">
    <source>
        <dbReference type="SAM" id="MobiDB-lite"/>
    </source>
</evidence>
<keyword evidence="3" id="KW-1185">Reference proteome</keyword>
<evidence type="ECO:0000313" key="2">
    <source>
        <dbReference type="EMBL" id="KYN08237.1"/>
    </source>
</evidence>
<feature type="region of interest" description="Disordered" evidence="1">
    <location>
        <begin position="248"/>
        <end position="331"/>
    </location>
</feature>
<gene>
    <name evidence="2" type="ORF">ALC62_00778</name>
</gene>
<sequence>MEKIEASRHKLEKDREHFDQEVSKRELDSEKREHEFDLDNREAVSQPPLNNLLNLSAESRYRESYNIRRLQSLEQSFDNSKIKISFREVTESIPYYDGYNIPLSRFIRACRRAKEIVPSNAERELTKLIINKLGNRAYYAVEDEPCESISDLIDLLTGAFGSPKTVDQYRGELSTTFFKPHEHVLDYISRVKDLRTAILDMERREKRYLDPYFVSQIDDLTTRSFIDGLPFEYRIQMSSEARMSHTSAFAAAKTSSKRRDVNNSRQFDTPPAYQRTPYNNYPANTTRRSDDQQLNSSPPIVRPRDNNNRNAYQDTRNVRDSYRDTRNTQQQAVTKQCRYCKKIGHDISECRRREFNNKFQREGQGNFQRPSGSRDVAPMDDSKNTRPMKTISVGEKITDNTNTE</sequence>
<evidence type="ECO:0000313" key="3">
    <source>
        <dbReference type="Proteomes" id="UP000078542"/>
    </source>
</evidence>
<feature type="region of interest" description="Disordered" evidence="1">
    <location>
        <begin position="361"/>
        <end position="404"/>
    </location>
</feature>
<dbReference type="EMBL" id="KQ976798">
    <property type="protein sequence ID" value="KYN08237.1"/>
    <property type="molecule type" value="Genomic_DNA"/>
</dbReference>
<dbReference type="AlphaFoldDB" id="A0A151IQ12"/>
<accession>A0A151IQ12</accession>
<proteinExistence type="predicted"/>
<reference evidence="2 3" key="1">
    <citation type="submission" date="2016-03" db="EMBL/GenBank/DDBJ databases">
        <title>Cyphomyrmex costatus WGS genome.</title>
        <authorList>
            <person name="Nygaard S."/>
            <person name="Hu H."/>
            <person name="Boomsma J."/>
            <person name="Zhang G."/>
        </authorList>
    </citation>
    <scope>NUCLEOTIDE SEQUENCE [LARGE SCALE GENOMIC DNA]</scope>
    <source>
        <strain evidence="2">MS0001</strain>
        <tissue evidence="2">Whole body</tissue>
    </source>
</reference>
<feature type="region of interest" description="Disordered" evidence="1">
    <location>
        <begin position="1"/>
        <end position="39"/>
    </location>
</feature>
<protein>
    <submittedName>
        <fullName evidence="2">Uncharacterized protein</fullName>
    </submittedName>
</protein>
<feature type="compositionally biased region" description="Basic and acidic residues" evidence="1">
    <location>
        <begin position="316"/>
        <end position="326"/>
    </location>
</feature>
<name>A0A151IQ12_9HYME</name>
<feature type="compositionally biased region" description="Polar residues" evidence="1">
    <location>
        <begin position="276"/>
        <end position="298"/>
    </location>
</feature>
<organism evidence="2 3">
    <name type="scientific">Cyphomyrmex costatus</name>
    <dbReference type="NCBI Taxonomy" id="456900"/>
    <lineage>
        <taxon>Eukaryota</taxon>
        <taxon>Metazoa</taxon>
        <taxon>Ecdysozoa</taxon>
        <taxon>Arthropoda</taxon>
        <taxon>Hexapoda</taxon>
        <taxon>Insecta</taxon>
        <taxon>Pterygota</taxon>
        <taxon>Neoptera</taxon>
        <taxon>Endopterygota</taxon>
        <taxon>Hymenoptera</taxon>
        <taxon>Apocrita</taxon>
        <taxon>Aculeata</taxon>
        <taxon>Formicoidea</taxon>
        <taxon>Formicidae</taxon>
        <taxon>Myrmicinae</taxon>
        <taxon>Cyphomyrmex</taxon>
    </lineage>
</organism>